<feature type="transmembrane region" description="Helical" evidence="5">
    <location>
        <begin position="49"/>
        <end position="73"/>
    </location>
</feature>
<evidence type="ECO:0000256" key="3">
    <source>
        <dbReference type="ARBA" id="ARBA00022989"/>
    </source>
</evidence>
<keyword evidence="4 5" id="KW-0472">Membrane</keyword>
<feature type="transmembrane region" description="Helical" evidence="5">
    <location>
        <begin position="85"/>
        <end position="109"/>
    </location>
</feature>
<proteinExistence type="predicted"/>
<comment type="caution">
    <text evidence="6">The sequence shown here is derived from an EMBL/GenBank/DDBJ whole genome shotgun (WGS) entry which is preliminary data.</text>
</comment>
<accession>A0A835S681</accession>
<dbReference type="PANTHER" id="PTHR33514">
    <property type="entry name" value="PROTEIN ABCI12, CHLOROPLASTIC"/>
    <property type="match status" value="1"/>
</dbReference>
<keyword evidence="3 5" id="KW-1133">Transmembrane helix</keyword>
<gene>
    <name evidence="6" type="ORF">HPP92_001207</name>
</gene>
<protein>
    <submittedName>
        <fullName evidence="6">Uncharacterized protein</fullName>
    </submittedName>
</protein>
<evidence type="ECO:0000313" key="6">
    <source>
        <dbReference type="EMBL" id="KAG0501135.1"/>
    </source>
</evidence>
<dbReference type="GO" id="GO:0009507">
    <property type="term" value="C:chloroplast"/>
    <property type="evidence" value="ECO:0007669"/>
    <property type="project" value="TreeGrafter"/>
</dbReference>
<evidence type="ECO:0000256" key="1">
    <source>
        <dbReference type="ARBA" id="ARBA00004141"/>
    </source>
</evidence>
<keyword evidence="2 5" id="KW-0812">Transmembrane</keyword>
<dbReference type="GO" id="GO:0016020">
    <property type="term" value="C:membrane"/>
    <property type="evidence" value="ECO:0007669"/>
    <property type="project" value="UniProtKB-SubCell"/>
</dbReference>
<evidence type="ECO:0000256" key="4">
    <source>
        <dbReference type="ARBA" id="ARBA00023136"/>
    </source>
</evidence>
<dbReference type="AlphaFoldDB" id="A0A835S681"/>
<evidence type="ECO:0000256" key="5">
    <source>
        <dbReference type="SAM" id="Phobius"/>
    </source>
</evidence>
<name>A0A835S681_VANPL</name>
<evidence type="ECO:0000313" key="7">
    <source>
        <dbReference type="Proteomes" id="UP000639772"/>
    </source>
</evidence>
<organism evidence="6 7">
    <name type="scientific">Vanilla planifolia</name>
    <name type="common">Vanilla</name>
    <dbReference type="NCBI Taxonomy" id="51239"/>
    <lineage>
        <taxon>Eukaryota</taxon>
        <taxon>Viridiplantae</taxon>
        <taxon>Streptophyta</taxon>
        <taxon>Embryophyta</taxon>
        <taxon>Tracheophyta</taxon>
        <taxon>Spermatophyta</taxon>
        <taxon>Magnoliopsida</taxon>
        <taxon>Liliopsida</taxon>
        <taxon>Asparagales</taxon>
        <taxon>Orchidaceae</taxon>
        <taxon>Vanilloideae</taxon>
        <taxon>Vanilleae</taxon>
        <taxon>Vanilla</taxon>
    </lineage>
</organism>
<dbReference type="Proteomes" id="UP000639772">
    <property type="component" value="Chromosome 1"/>
</dbReference>
<comment type="subcellular location">
    <subcellularLocation>
        <location evidence="1">Membrane</location>
        <topology evidence="1">Multi-pass membrane protein</topology>
    </subcellularLocation>
</comment>
<dbReference type="OrthoDB" id="10559255at2759"/>
<dbReference type="PANTHER" id="PTHR33514:SF13">
    <property type="entry name" value="PROTEIN ABCI12, CHLOROPLASTIC"/>
    <property type="match status" value="1"/>
</dbReference>
<sequence length="110" mass="12606">MAITQHASFLVLYARRPIGVSPNILIFQSASLCLTTTTPEQLASALWWFMYPLNLFGVPVAEVIFTLLLSLRFINLAFDEASKGYLFFIILKLIKAKPFLFIHIFPFYLM</sequence>
<reference evidence="6 7" key="1">
    <citation type="journal article" date="2020" name="Nat. Food">
        <title>A phased Vanilla planifolia genome enables genetic improvement of flavour and production.</title>
        <authorList>
            <person name="Hasing T."/>
            <person name="Tang H."/>
            <person name="Brym M."/>
            <person name="Khazi F."/>
            <person name="Huang T."/>
            <person name="Chambers A.H."/>
        </authorList>
    </citation>
    <scope>NUCLEOTIDE SEQUENCE [LARGE SCALE GENOMIC DNA]</scope>
    <source>
        <tissue evidence="6">Leaf</tissue>
    </source>
</reference>
<dbReference type="EMBL" id="JADCNM010000001">
    <property type="protein sequence ID" value="KAG0501135.1"/>
    <property type="molecule type" value="Genomic_DNA"/>
</dbReference>
<evidence type="ECO:0000256" key="2">
    <source>
        <dbReference type="ARBA" id="ARBA00022692"/>
    </source>
</evidence>